<feature type="transmembrane region" description="Helical" evidence="1">
    <location>
        <begin position="210"/>
        <end position="233"/>
    </location>
</feature>
<dbReference type="AlphaFoldDB" id="A0A1R4IKU6"/>
<feature type="transmembrane region" description="Helical" evidence="1">
    <location>
        <begin position="56"/>
        <end position="80"/>
    </location>
</feature>
<dbReference type="Gene3D" id="1.20.144.10">
    <property type="entry name" value="Phosphatidic acid phosphatase type 2/haloperoxidase"/>
    <property type="match status" value="1"/>
</dbReference>
<organism evidence="3 4">
    <name type="scientific">Mycetocola reblochoni REB411</name>
    <dbReference type="NCBI Taxonomy" id="1255698"/>
    <lineage>
        <taxon>Bacteria</taxon>
        <taxon>Bacillati</taxon>
        <taxon>Actinomycetota</taxon>
        <taxon>Actinomycetes</taxon>
        <taxon>Micrococcales</taxon>
        <taxon>Microbacteriaceae</taxon>
        <taxon>Mycetocola</taxon>
    </lineage>
</organism>
<feature type="transmembrane region" description="Helical" evidence="1">
    <location>
        <begin position="239"/>
        <end position="267"/>
    </location>
</feature>
<dbReference type="InterPro" id="IPR000326">
    <property type="entry name" value="PAP2/HPO"/>
</dbReference>
<keyword evidence="4" id="KW-1185">Reference proteome</keyword>
<evidence type="ECO:0000313" key="4">
    <source>
        <dbReference type="Proteomes" id="UP000196778"/>
    </source>
</evidence>
<dbReference type="SUPFAM" id="SSF48317">
    <property type="entry name" value="Acid phosphatase/Vanadium-dependent haloperoxidase"/>
    <property type="match status" value="1"/>
</dbReference>
<evidence type="ECO:0000259" key="2">
    <source>
        <dbReference type="Pfam" id="PF01569"/>
    </source>
</evidence>
<feature type="transmembrane region" description="Helical" evidence="1">
    <location>
        <begin position="16"/>
        <end position="36"/>
    </location>
</feature>
<reference evidence="4" key="1">
    <citation type="submission" date="2017-02" db="EMBL/GenBank/DDBJ databases">
        <authorList>
            <person name="Dridi B."/>
        </authorList>
    </citation>
    <scope>NUCLEOTIDE SEQUENCE [LARGE SCALE GENOMIC DNA]</scope>
    <source>
        <strain evidence="4">EB411</strain>
    </source>
</reference>
<dbReference type="Proteomes" id="UP000196778">
    <property type="component" value="Unassembled WGS sequence"/>
</dbReference>
<feature type="transmembrane region" description="Helical" evidence="1">
    <location>
        <begin position="87"/>
        <end position="105"/>
    </location>
</feature>
<evidence type="ECO:0000313" key="3">
    <source>
        <dbReference type="EMBL" id="SJN20500.1"/>
    </source>
</evidence>
<gene>
    <name evidence="3" type="ORF">FM119_02360</name>
</gene>
<evidence type="ECO:0000256" key="1">
    <source>
        <dbReference type="SAM" id="Phobius"/>
    </source>
</evidence>
<dbReference type="InterPro" id="IPR036938">
    <property type="entry name" value="PAP2/HPO_sf"/>
</dbReference>
<dbReference type="OrthoDB" id="3240395at2"/>
<proteinExistence type="predicted"/>
<keyword evidence="1" id="KW-0812">Transmembrane</keyword>
<keyword evidence="1" id="KW-1133">Transmembrane helix</keyword>
<keyword evidence="1" id="KW-0472">Membrane</keyword>
<protein>
    <submittedName>
        <fullName evidence="3">Phosphoesterase, PA-phosphatase related</fullName>
    </submittedName>
</protein>
<feature type="transmembrane region" description="Helical" evidence="1">
    <location>
        <begin position="150"/>
        <end position="171"/>
    </location>
</feature>
<dbReference type="Pfam" id="PF01569">
    <property type="entry name" value="PAP2"/>
    <property type="match status" value="1"/>
</dbReference>
<dbReference type="RefSeq" id="WP_087136094.1">
    <property type="nucleotide sequence ID" value="NZ_FUKR01000014.1"/>
</dbReference>
<feature type="transmembrane region" description="Helical" evidence="1">
    <location>
        <begin position="125"/>
        <end position="143"/>
    </location>
</feature>
<feature type="transmembrane region" description="Helical" evidence="1">
    <location>
        <begin position="177"/>
        <end position="198"/>
    </location>
</feature>
<dbReference type="EMBL" id="FUKR01000014">
    <property type="protein sequence ID" value="SJN20500.1"/>
    <property type="molecule type" value="Genomic_DNA"/>
</dbReference>
<name>A0A1R4IKU6_9MICO</name>
<sequence length="291" mass="30388">MRATPVSPRAPRAPRIVLGVLSAVAVTVVFIVAVTSESGQRWEDTALTAADYPGTWFGLLNLVSIPTIAAVSILAVVIALLRRRPGLAARAIVIVGVSTLAGQLLKHGLLDRPDISSVSADNSFPSGHTIAVVSLWFALATVLPPLGRRLVLLVAVPFTAAVCAQLIGYGWHRLSDVIGGILIVVTAAAIAGALWPDTAADRTVTAADRVLRVALQAVVAVAAVLALVLFLVYRGGQEYQASLLLLSCQLLAVSVAAAGFLVTFVPWRTPRTPPRARPDVASAQDPVLSGR</sequence>
<accession>A0A1R4IKU6</accession>
<feature type="domain" description="Phosphatidic acid phosphatase type 2/haloperoxidase" evidence="2">
    <location>
        <begin position="70"/>
        <end position="190"/>
    </location>
</feature>